<dbReference type="InterPro" id="IPR003594">
    <property type="entry name" value="HATPase_dom"/>
</dbReference>
<evidence type="ECO:0000256" key="4">
    <source>
        <dbReference type="ARBA" id="ARBA00022679"/>
    </source>
</evidence>
<dbReference type="CDD" id="cd16917">
    <property type="entry name" value="HATPase_UhpB-NarQ-NarX-like"/>
    <property type="match status" value="1"/>
</dbReference>
<dbReference type="EMBL" id="JBHSOF010000033">
    <property type="protein sequence ID" value="MFC5665898.1"/>
    <property type="molecule type" value="Genomic_DNA"/>
</dbReference>
<keyword evidence="6 13" id="KW-0418">Kinase</keyword>
<dbReference type="Pfam" id="PF02518">
    <property type="entry name" value="HATPase_c"/>
    <property type="match status" value="1"/>
</dbReference>
<evidence type="ECO:0000256" key="8">
    <source>
        <dbReference type="ARBA" id="ARBA00023012"/>
    </source>
</evidence>
<dbReference type="InterPro" id="IPR050482">
    <property type="entry name" value="Sensor_HK_TwoCompSys"/>
</dbReference>
<organism evidence="13 14">
    <name type="scientific">Kitasatospora misakiensis</name>
    <dbReference type="NCBI Taxonomy" id="67330"/>
    <lineage>
        <taxon>Bacteria</taxon>
        <taxon>Bacillati</taxon>
        <taxon>Actinomycetota</taxon>
        <taxon>Actinomycetes</taxon>
        <taxon>Kitasatosporales</taxon>
        <taxon>Streptomycetaceae</taxon>
        <taxon>Kitasatospora</taxon>
    </lineage>
</organism>
<name>A0ABW0X852_9ACTN</name>
<dbReference type="PANTHER" id="PTHR24421">
    <property type="entry name" value="NITRATE/NITRITE SENSOR PROTEIN NARX-RELATED"/>
    <property type="match status" value="1"/>
</dbReference>
<keyword evidence="3" id="KW-0597">Phosphoprotein</keyword>
<keyword evidence="9" id="KW-1133">Transmembrane helix</keyword>
<feature type="transmembrane region" description="Helical" evidence="9">
    <location>
        <begin position="12"/>
        <end position="30"/>
    </location>
</feature>
<keyword evidence="8" id="KW-0902">Two-component regulatory system</keyword>
<feature type="transmembrane region" description="Helical" evidence="9">
    <location>
        <begin position="113"/>
        <end position="132"/>
    </location>
</feature>
<feature type="domain" description="Histidine kinase/HSP90-like ATPase" evidence="10">
    <location>
        <begin position="304"/>
        <end position="392"/>
    </location>
</feature>
<evidence type="ECO:0000259" key="12">
    <source>
        <dbReference type="Pfam" id="PF23539"/>
    </source>
</evidence>
<dbReference type="GO" id="GO:0016301">
    <property type="term" value="F:kinase activity"/>
    <property type="evidence" value="ECO:0007669"/>
    <property type="project" value="UniProtKB-KW"/>
</dbReference>
<dbReference type="SUPFAM" id="SSF55874">
    <property type="entry name" value="ATPase domain of HSP90 chaperone/DNA topoisomerase II/histidine kinase"/>
    <property type="match status" value="1"/>
</dbReference>
<keyword evidence="5" id="KW-0547">Nucleotide-binding</keyword>
<accession>A0ABW0X852</accession>
<evidence type="ECO:0000313" key="13">
    <source>
        <dbReference type="EMBL" id="MFC5665898.1"/>
    </source>
</evidence>
<dbReference type="InterPro" id="IPR055558">
    <property type="entry name" value="DUF7134"/>
</dbReference>
<sequence>MRLPRRPPDGHLLALDLVGALLIAAVYAGFARMSGSGAQPAFTGPAWAGVLVAATVGLPVAFRRRWPVPAATAALAGAVVATLLDITHEPFIAVGLTLYLVALAEPPRRSVPLLAAALAISAAAVLTGEAVVTPAETWRGAAGVAVIVWLVAGGGWAAGFAVRMRRAGEADRAARRTERAIVDERLRIARELHDIVSHSLSLIAVKAGVAGHVAQHRPEEALEALSVIERTSRAAMTEMRRTLGVLRADTADTADTTHAADAPLGPAPGIDDLPLLAEQAQRAGVTVDMTVRLPDGGLPAGLALAVHRIVQESLTNVVKHAAPARCRVAVEADPREVRIDVTDDGGRGGGRGFHGGHGLVGMRERVTMYGGTFNAGPRPEGGFAVSARLPQDATRRTA</sequence>
<keyword evidence="7" id="KW-0067">ATP-binding</keyword>
<comment type="caution">
    <text evidence="13">The sequence shown here is derived from an EMBL/GenBank/DDBJ whole genome shotgun (WGS) entry which is preliminary data.</text>
</comment>
<feature type="transmembrane region" description="Helical" evidence="9">
    <location>
        <begin position="42"/>
        <end position="62"/>
    </location>
</feature>
<evidence type="ECO:0000256" key="5">
    <source>
        <dbReference type="ARBA" id="ARBA00022741"/>
    </source>
</evidence>
<dbReference type="PANTHER" id="PTHR24421:SF10">
    <property type="entry name" value="NITRATE_NITRITE SENSOR PROTEIN NARQ"/>
    <property type="match status" value="1"/>
</dbReference>
<keyword evidence="4" id="KW-0808">Transferase</keyword>
<dbReference type="Gene3D" id="1.20.5.1930">
    <property type="match status" value="1"/>
</dbReference>
<evidence type="ECO:0000256" key="9">
    <source>
        <dbReference type="SAM" id="Phobius"/>
    </source>
</evidence>
<keyword evidence="9" id="KW-0812">Transmembrane</keyword>
<dbReference type="InterPro" id="IPR011712">
    <property type="entry name" value="Sig_transdc_His_kin_sub3_dim/P"/>
</dbReference>
<gene>
    <name evidence="13" type="ORF">ACFP3U_23310</name>
</gene>
<evidence type="ECO:0000256" key="6">
    <source>
        <dbReference type="ARBA" id="ARBA00022777"/>
    </source>
</evidence>
<dbReference type="InterPro" id="IPR036890">
    <property type="entry name" value="HATPase_C_sf"/>
</dbReference>
<protein>
    <recommendedName>
        <fullName evidence="2">histidine kinase</fullName>
        <ecNumber evidence="2">2.7.13.3</ecNumber>
    </recommendedName>
</protein>
<evidence type="ECO:0000313" key="14">
    <source>
        <dbReference type="Proteomes" id="UP001595975"/>
    </source>
</evidence>
<keyword evidence="14" id="KW-1185">Reference proteome</keyword>
<evidence type="ECO:0000256" key="7">
    <source>
        <dbReference type="ARBA" id="ARBA00022840"/>
    </source>
</evidence>
<evidence type="ECO:0000256" key="1">
    <source>
        <dbReference type="ARBA" id="ARBA00000085"/>
    </source>
</evidence>
<evidence type="ECO:0000259" key="10">
    <source>
        <dbReference type="Pfam" id="PF02518"/>
    </source>
</evidence>
<dbReference type="RefSeq" id="WP_380227570.1">
    <property type="nucleotide sequence ID" value="NZ_JBHSOF010000033.1"/>
</dbReference>
<dbReference type="Gene3D" id="3.30.565.10">
    <property type="entry name" value="Histidine kinase-like ATPase, C-terminal domain"/>
    <property type="match status" value="1"/>
</dbReference>
<feature type="domain" description="DUF7134" evidence="12">
    <location>
        <begin position="10"/>
        <end position="166"/>
    </location>
</feature>
<dbReference type="EC" id="2.7.13.3" evidence="2"/>
<dbReference type="Pfam" id="PF07730">
    <property type="entry name" value="HisKA_3"/>
    <property type="match status" value="1"/>
</dbReference>
<evidence type="ECO:0000256" key="2">
    <source>
        <dbReference type="ARBA" id="ARBA00012438"/>
    </source>
</evidence>
<evidence type="ECO:0000259" key="11">
    <source>
        <dbReference type="Pfam" id="PF07730"/>
    </source>
</evidence>
<proteinExistence type="predicted"/>
<dbReference type="Pfam" id="PF23539">
    <property type="entry name" value="DUF7134"/>
    <property type="match status" value="1"/>
</dbReference>
<dbReference type="Proteomes" id="UP001595975">
    <property type="component" value="Unassembled WGS sequence"/>
</dbReference>
<feature type="transmembrane region" description="Helical" evidence="9">
    <location>
        <begin position="74"/>
        <end position="101"/>
    </location>
</feature>
<comment type="catalytic activity">
    <reaction evidence="1">
        <text>ATP + protein L-histidine = ADP + protein N-phospho-L-histidine.</text>
        <dbReference type="EC" id="2.7.13.3"/>
    </reaction>
</comment>
<keyword evidence="9" id="KW-0472">Membrane</keyword>
<feature type="transmembrane region" description="Helical" evidence="9">
    <location>
        <begin position="138"/>
        <end position="162"/>
    </location>
</feature>
<reference evidence="14" key="1">
    <citation type="journal article" date="2019" name="Int. J. Syst. Evol. Microbiol.">
        <title>The Global Catalogue of Microorganisms (GCM) 10K type strain sequencing project: providing services to taxonomists for standard genome sequencing and annotation.</title>
        <authorList>
            <consortium name="The Broad Institute Genomics Platform"/>
            <consortium name="The Broad Institute Genome Sequencing Center for Infectious Disease"/>
            <person name="Wu L."/>
            <person name="Ma J."/>
        </authorList>
    </citation>
    <scope>NUCLEOTIDE SEQUENCE [LARGE SCALE GENOMIC DNA]</scope>
    <source>
        <strain evidence="14">CGMCC 4.1437</strain>
    </source>
</reference>
<evidence type="ECO:0000256" key="3">
    <source>
        <dbReference type="ARBA" id="ARBA00022553"/>
    </source>
</evidence>
<feature type="domain" description="Signal transduction histidine kinase subgroup 3 dimerisation and phosphoacceptor" evidence="11">
    <location>
        <begin position="184"/>
        <end position="249"/>
    </location>
</feature>